<evidence type="ECO:0000259" key="7">
    <source>
        <dbReference type="PROSITE" id="PS50970"/>
    </source>
</evidence>
<keyword evidence="9" id="KW-1185">Reference proteome</keyword>
<dbReference type="PIRSF" id="PIRSF037505">
    <property type="entry name" value="Betaine_HMT"/>
    <property type="match status" value="1"/>
</dbReference>
<dbReference type="SUPFAM" id="SSF82282">
    <property type="entry name" value="Homocysteine S-methyltransferase"/>
    <property type="match status" value="1"/>
</dbReference>
<name>Q753B4_EREGS</name>
<protein>
    <submittedName>
        <fullName evidence="8">AFR410Wp</fullName>
    </submittedName>
</protein>
<keyword evidence="1 6" id="KW-0489">Methyltransferase</keyword>
<evidence type="ECO:0000256" key="2">
    <source>
        <dbReference type="ARBA" id="ARBA00022679"/>
    </source>
</evidence>
<proteinExistence type="predicted"/>
<evidence type="ECO:0000313" key="9">
    <source>
        <dbReference type="Proteomes" id="UP000000591"/>
    </source>
</evidence>
<comment type="cofactor">
    <cofactor evidence="5">
        <name>Zn(2+)</name>
        <dbReference type="ChEBI" id="CHEBI:29105"/>
    </cofactor>
    <text evidence="5">Binds 1 zinc ion per subunit.</text>
</comment>
<dbReference type="PANTHER" id="PTHR46015:SF1">
    <property type="entry name" value="HOMOCYSTEINE S-METHYLTRANSFERASE-LIKE ISOFORM 1"/>
    <property type="match status" value="1"/>
</dbReference>
<dbReference type="Gene3D" id="3.20.20.330">
    <property type="entry name" value="Homocysteine-binding-like domain"/>
    <property type="match status" value="1"/>
</dbReference>
<dbReference type="GO" id="GO:0008270">
    <property type="term" value="F:zinc ion binding"/>
    <property type="evidence" value="ECO:0007669"/>
    <property type="project" value="InterPro"/>
</dbReference>
<gene>
    <name evidence="8" type="ORF">AGOS_AFR410W</name>
</gene>
<dbReference type="GeneID" id="4622230"/>
<keyword evidence="4 5" id="KW-0862">Zinc</keyword>
<evidence type="ECO:0000256" key="3">
    <source>
        <dbReference type="ARBA" id="ARBA00022723"/>
    </source>
</evidence>
<dbReference type="InterPro" id="IPR003726">
    <property type="entry name" value="HCY_dom"/>
</dbReference>
<dbReference type="AlphaFoldDB" id="Q753B4"/>
<sequence>MAAKCAITEFLERNVLVMDGGMGVELERRGMDVKSPLWSTAPFLRGDRAALDTIRGLYREFRAAGSRGISTLTYQASFHSMVKYSGSVSSRADYEKFLEQVVDFTYRECVDPARDYIIGSVGPYAAFLCNGAEYTGDYGFETINFFNYFEPQVSKFATDPRIDAIAFETVPNVVELMAMLQPEFHALLKNKPFYISISAKDEHVLRDGTPLAVVGQLIRERMDDLPPNLLCFGLNCVDLTRSAAMLAELNMQLQDCPIKFQAIYPNGTSVFDESLSAWRPSKDAESLTWAEAVKLYLNQDCRMIGGCCGTTPQDMRQIAEALDVNM</sequence>
<accession>Q753B4</accession>
<dbReference type="KEGG" id="ago:AGOS_AFR410W"/>
<dbReference type="EMBL" id="AE016819">
    <property type="protein sequence ID" value="AAS53781.2"/>
    <property type="molecule type" value="Genomic_DNA"/>
</dbReference>
<evidence type="ECO:0000256" key="5">
    <source>
        <dbReference type="PIRSR" id="PIRSR037505-2"/>
    </source>
</evidence>
<dbReference type="InterPro" id="IPR036589">
    <property type="entry name" value="HCY_dom_sf"/>
</dbReference>
<dbReference type="InterPro" id="IPR017226">
    <property type="entry name" value="BHMT-like"/>
</dbReference>
<dbReference type="Pfam" id="PF02574">
    <property type="entry name" value="S-methyl_trans"/>
    <property type="match status" value="1"/>
</dbReference>
<dbReference type="PROSITE" id="PS50970">
    <property type="entry name" value="HCY"/>
    <property type="match status" value="1"/>
</dbReference>
<feature type="binding site" evidence="5 6">
    <location>
        <position position="308"/>
    </location>
    <ligand>
        <name>Zn(2+)</name>
        <dbReference type="ChEBI" id="CHEBI:29105"/>
    </ligand>
</feature>
<evidence type="ECO:0000256" key="1">
    <source>
        <dbReference type="ARBA" id="ARBA00022603"/>
    </source>
</evidence>
<keyword evidence="3 5" id="KW-0479">Metal-binding</keyword>
<dbReference type="HOGENOM" id="CLU_004914_3_2_1"/>
<dbReference type="InParanoid" id="Q753B4"/>
<evidence type="ECO:0000256" key="6">
    <source>
        <dbReference type="PROSITE-ProRule" id="PRU00333"/>
    </source>
</evidence>
<dbReference type="eggNOG" id="KOG1579">
    <property type="taxonomic scope" value="Eukaryota"/>
</dbReference>
<feature type="domain" description="Hcy-binding" evidence="7">
    <location>
        <begin position="4"/>
        <end position="322"/>
    </location>
</feature>
<dbReference type="Proteomes" id="UP000000591">
    <property type="component" value="Chromosome VI"/>
</dbReference>
<feature type="binding site" evidence="5 6">
    <location>
        <position position="307"/>
    </location>
    <ligand>
        <name>Zn(2+)</name>
        <dbReference type="ChEBI" id="CHEBI:29105"/>
    </ligand>
</feature>
<keyword evidence="2 6" id="KW-0808">Transferase</keyword>
<dbReference type="OMA" id="CSQPEVI"/>
<reference evidence="9" key="2">
    <citation type="journal article" date="2013" name="G3 (Bethesda)">
        <title>Genomes of Ashbya fungi isolated from insects reveal four mating-type loci, numerous translocations, lack of transposons, and distinct gene duplications.</title>
        <authorList>
            <person name="Dietrich F.S."/>
            <person name="Voegeli S."/>
            <person name="Kuo S."/>
            <person name="Philippsen P."/>
        </authorList>
    </citation>
    <scope>GENOME REANNOTATION</scope>
    <source>
        <strain evidence="9">ATCC 10895 / CBS 109.51 / FGSC 9923 / NRRL Y-1056</strain>
    </source>
</reference>
<feature type="binding site" evidence="6">
    <location>
        <position position="236"/>
    </location>
    <ligand>
        <name>Zn(2+)</name>
        <dbReference type="ChEBI" id="CHEBI:29105"/>
    </ligand>
</feature>
<dbReference type="GO" id="GO:0032259">
    <property type="term" value="P:methylation"/>
    <property type="evidence" value="ECO:0007669"/>
    <property type="project" value="UniProtKB-KW"/>
</dbReference>
<dbReference type="OrthoDB" id="261426at2759"/>
<evidence type="ECO:0000313" key="8">
    <source>
        <dbReference type="EMBL" id="AAS53781.2"/>
    </source>
</evidence>
<dbReference type="GO" id="GO:0033528">
    <property type="term" value="P:S-methylmethionine cycle"/>
    <property type="evidence" value="ECO:0000318"/>
    <property type="project" value="GO_Central"/>
</dbReference>
<dbReference type="STRING" id="284811.Q753B4"/>
<dbReference type="RefSeq" id="NP_985957.2">
    <property type="nucleotide sequence ID" value="NM_211312.2"/>
</dbReference>
<dbReference type="GO" id="GO:0008898">
    <property type="term" value="F:S-adenosylmethionine-homocysteine S-methyltransferase activity"/>
    <property type="evidence" value="ECO:0000318"/>
    <property type="project" value="GO_Central"/>
</dbReference>
<dbReference type="GO" id="GO:0009086">
    <property type="term" value="P:methionine biosynthetic process"/>
    <property type="evidence" value="ECO:0000318"/>
    <property type="project" value="GO_Central"/>
</dbReference>
<dbReference type="PANTHER" id="PTHR46015">
    <property type="entry name" value="ZGC:172121"/>
    <property type="match status" value="1"/>
</dbReference>
<dbReference type="InterPro" id="IPR051486">
    <property type="entry name" value="Hcy_S-methyltransferase"/>
</dbReference>
<organism evidence="8 9">
    <name type="scientific">Eremothecium gossypii (strain ATCC 10895 / CBS 109.51 / FGSC 9923 / NRRL Y-1056)</name>
    <name type="common">Yeast</name>
    <name type="synonym">Ashbya gossypii</name>
    <dbReference type="NCBI Taxonomy" id="284811"/>
    <lineage>
        <taxon>Eukaryota</taxon>
        <taxon>Fungi</taxon>
        <taxon>Dikarya</taxon>
        <taxon>Ascomycota</taxon>
        <taxon>Saccharomycotina</taxon>
        <taxon>Saccharomycetes</taxon>
        <taxon>Saccharomycetales</taxon>
        <taxon>Saccharomycetaceae</taxon>
        <taxon>Eremothecium</taxon>
    </lineage>
</organism>
<reference evidence="8 9" key="1">
    <citation type="journal article" date="2004" name="Science">
        <title>The Ashbya gossypii genome as a tool for mapping the ancient Saccharomyces cerevisiae genome.</title>
        <authorList>
            <person name="Dietrich F.S."/>
            <person name="Voegeli S."/>
            <person name="Brachat S."/>
            <person name="Lerch A."/>
            <person name="Gates K."/>
            <person name="Steiner S."/>
            <person name="Mohr C."/>
            <person name="Pohlmann R."/>
            <person name="Luedi P."/>
            <person name="Choi S."/>
            <person name="Wing R.A."/>
            <person name="Flavier A."/>
            <person name="Gaffney T.D."/>
            <person name="Philippsen P."/>
        </authorList>
    </citation>
    <scope>NUCLEOTIDE SEQUENCE [LARGE SCALE GENOMIC DNA]</scope>
    <source>
        <strain evidence="9">ATCC 10895 / CBS 109.51 / FGSC 9923 / NRRL Y-1056</strain>
    </source>
</reference>
<evidence type="ECO:0000256" key="4">
    <source>
        <dbReference type="ARBA" id="ARBA00022833"/>
    </source>
</evidence>